<keyword evidence="5 12" id="KW-0813">Transport</keyword>
<keyword evidence="9 12" id="KW-0653">Protein transport</keyword>
<reference evidence="14 15" key="1">
    <citation type="submission" date="2020-06" db="EMBL/GenBank/DDBJ databases">
        <authorList>
            <person name="Qiu C."/>
            <person name="Liu Z."/>
        </authorList>
    </citation>
    <scope>NUCLEOTIDE SEQUENCE [LARGE SCALE GENOMIC DNA]</scope>
    <source>
        <strain evidence="14 15">EM 1</strain>
    </source>
</reference>
<dbReference type="EMBL" id="JABXYJ010000003">
    <property type="protein sequence ID" value="NVO77511.1"/>
    <property type="molecule type" value="Genomic_DNA"/>
</dbReference>
<keyword evidence="11 13" id="KW-0472">Membrane</keyword>
<comment type="subunit">
    <text evidence="4">The accessory proteins ExbB and ExbD seem to form a complex with TonB.</text>
</comment>
<comment type="subcellular location">
    <subcellularLocation>
        <location evidence="2">Cell inner membrane</location>
        <topology evidence="2">Single-pass type II membrane protein</topology>
    </subcellularLocation>
    <subcellularLocation>
        <location evidence="12">Cell membrane</location>
        <topology evidence="12">Single-pass type II membrane protein</topology>
    </subcellularLocation>
</comment>
<evidence type="ECO:0000256" key="5">
    <source>
        <dbReference type="ARBA" id="ARBA00022448"/>
    </source>
</evidence>
<evidence type="ECO:0000256" key="3">
    <source>
        <dbReference type="ARBA" id="ARBA00005811"/>
    </source>
</evidence>
<feature type="transmembrane region" description="Helical" evidence="13">
    <location>
        <begin position="25"/>
        <end position="47"/>
    </location>
</feature>
<keyword evidence="10 13" id="KW-1133">Transmembrane helix</keyword>
<evidence type="ECO:0000256" key="9">
    <source>
        <dbReference type="ARBA" id="ARBA00022927"/>
    </source>
</evidence>
<comment type="similarity">
    <text evidence="3 12">Belongs to the ExbD/TolR family.</text>
</comment>
<evidence type="ECO:0000313" key="15">
    <source>
        <dbReference type="Proteomes" id="UP000588051"/>
    </source>
</evidence>
<dbReference type="AlphaFoldDB" id="A0A850QD61"/>
<sequence length="149" mass="15892">MSFGSFSAQADSGVRMSGPMADINVTPMVDVMLVLLVIFMLAAPMLVPSIRLELPQTGAQPVPQPAASLHIAIDAQGKIFFEQQLTDPVMLERQLATAARQPVAPEIQLRADKATRYETIAQVMAVAQKLGLGKIAFVTDPADAQAAHP</sequence>
<evidence type="ECO:0000256" key="6">
    <source>
        <dbReference type="ARBA" id="ARBA00022475"/>
    </source>
</evidence>
<dbReference type="Gene3D" id="3.30.420.270">
    <property type="match status" value="1"/>
</dbReference>
<protein>
    <submittedName>
        <fullName evidence="14">Biopolymer transporter ExbD</fullName>
    </submittedName>
</protein>
<name>A0A850QD61_9BURK</name>
<evidence type="ECO:0000256" key="12">
    <source>
        <dbReference type="RuleBase" id="RU003879"/>
    </source>
</evidence>
<evidence type="ECO:0000313" key="14">
    <source>
        <dbReference type="EMBL" id="NVO77511.1"/>
    </source>
</evidence>
<dbReference type="PANTHER" id="PTHR30558:SF12">
    <property type="entry name" value="BIOPOLYMER TRANSPORT PROTEIN EXBD"/>
    <property type="match status" value="1"/>
</dbReference>
<dbReference type="GO" id="GO:0005886">
    <property type="term" value="C:plasma membrane"/>
    <property type="evidence" value="ECO:0007669"/>
    <property type="project" value="UniProtKB-SubCell"/>
</dbReference>
<evidence type="ECO:0000256" key="10">
    <source>
        <dbReference type="ARBA" id="ARBA00022989"/>
    </source>
</evidence>
<dbReference type="Proteomes" id="UP000588051">
    <property type="component" value="Unassembled WGS sequence"/>
</dbReference>
<dbReference type="Pfam" id="PF02472">
    <property type="entry name" value="ExbD"/>
    <property type="match status" value="1"/>
</dbReference>
<evidence type="ECO:0000256" key="13">
    <source>
        <dbReference type="SAM" id="Phobius"/>
    </source>
</evidence>
<accession>A0A850QD61</accession>
<evidence type="ECO:0000256" key="4">
    <source>
        <dbReference type="ARBA" id="ARBA00011471"/>
    </source>
</evidence>
<dbReference type="InterPro" id="IPR003400">
    <property type="entry name" value="ExbD"/>
</dbReference>
<evidence type="ECO:0000256" key="8">
    <source>
        <dbReference type="ARBA" id="ARBA00022692"/>
    </source>
</evidence>
<dbReference type="RefSeq" id="WP_176802773.1">
    <property type="nucleotide sequence ID" value="NZ_JABXYJ010000003.1"/>
</dbReference>
<comment type="caution">
    <text evidence="14">The sequence shown here is derived from an EMBL/GenBank/DDBJ whole genome shotgun (WGS) entry which is preliminary data.</text>
</comment>
<evidence type="ECO:0000256" key="7">
    <source>
        <dbReference type="ARBA" id="ARBA00022519"/>
    </source>
</evidence>
<evidence type="ECO:0000256" key="1">
    <source>
        <dbReference type="ARBA" id="ARBA00003540"/>
    </source>
</evidence>
<organism evidence="14 15">
    <name type="scientific">Undibacterium oligocarboniphilum</name>
    <dbReference type="NCBI Taxonomy" id="666702"/>
    <lineage>
        <taxon>Bacteria</taxon>
        <taxon>Pseudomonadati</taxon>
        <taxon>Pseudomonadota</taxon>
        <taxon>Betaproteobacteria</taxon>
        <taxon>Burkholderiales</taxon>
        <taxon>Oxalobacteraceae</taxon>
        <taxon>Undibacterium</taxon>
    </lineage>
</organism>
<keyword evidence="7" id="KW-0997">Cell inner membrane</keyword>
<dbReference type="GO" id="GO:0015031">
    <property type="term" value="P:protein transport"/>
    <property type="evidence" value="ECO:0007669"/>
    <property type="project" value="UniProtKB-KW"/>
</dbReference>
<dbReference type="GO" id="GO:0022857">
    <property type="term" value="F:transmembrane transporter activity"/>
    <property type="evidence" value="ECO:0007669"/>
    <property type="project" value="InterPro"/>
</dbReference>
<evidence type="ECO:0000256" key="2">
    <source>
        <dbReference type="ARBA" id="ARBA00004249"/>
    </source>
</evidence>
<keyword evidence="6" id="KW-1003">Cell membrane</keyword>
<keyword evidence="8 12" id="KW-0812">Transmembrane</keyword>
<evidence type="ECO:0000256" key="11">
    <source>
        <dbReference type="ARBA" id="ARBA00023136"/>
    </source>
</evidence>
<keyword evidence="15" id="KW-1185">Reference proteome</keyword>
<gene>
    <name evidence="14" type="ORF">HV832_06670</name>
</gene>
<dbReference type="PANTHER" id="PTHR30558">
    <property type="entry name" value="EXBD MEMBRANE COMPONENT OF PMF-DRIVEN MACROMOLECULE IMPORT SYSTEM"/>
    <property type="match status" value="1"/>
</dbReference>
<comment type="function">
    <text evidence="1">Involved in the TonB-dependent energy-dependent transport of various receptor-bound substrates.</text>
</comment>
<proteinExistence type="inferred from homology"/>